<keyword evidence="3" id="KW-1185">Reference proteome</keyword>
<dbReference type="AlphaFoldDB" id="A0A445CH30"/>
<comment type="caution">
    <text evidence="2">The sequence shown here is derived from an EMBL/GenBank/DDBJ whole genome shotgun (WGS) entry which is preliminary data.</text>
</comment>
<accession>A0A445CH30</accession>
<dbReference type="Proteomes" id="UP000289738">
    <property type="component" value="Chromosome A07"/>
</dbReference>
<protein>
    <submittedName>
        <fullName evidence="2">Uncharacterized protein</fullName>
    </submittedName>
</protein>
<reference evidence="2 3" key="1">
    <citation type="submission" date="2019-01" db="EMBL/GenBank/DDBJ databases">
        <title>Sequencing of cultivated peanut Arachis hypogaea provides insights into genome evolution and oil improvement.</title>
        <authorList>
            <person name="Chen X."/>
        </authorList>
    </citation>
    <scope>NUCLEOTIDE SEQUENCE [LARGE SCALE GENOMIC DNA]</scope>
    <source>
        <strain evidence="3">cv. Fuhuasheng</strain>
        <tissue evidence="2">Leaves</tissue>
    </source>
</reference>
<feature type="region of interest" description="Disordered" evidence="1">
    <location>
        <begin position="145"/>
        <end position="172"/>
    </location>
</feature>
<proteinExistence type="predicted"/>
<dbReference type="EMBL" id="SDMP01000007">
    <property type="protein sequence ID" value="RYR50235.1"/>
    <property type="molecule type" value="Genomic_DNA"/>
</dbReference>
<gene>
    <name evidence="2" type="ORF">Ahy_A07g036843</name>
</gene>
<organism evidence="2 3">
    <name type="scientific">Arachis hypogaea</name>
    <name type="common">Peanut</name>
    <dbReference type="NCBI Taxonomy" id="3818"/>
    <lineage>
        <taxon>Eukaryota</taxon>
        <taxon>Viridiplantae</taxon>
        <taxon>Streptophyta</taxon>
        <taxon>Embryophyta</taxon>
        <taxon>Tracheophyta</taxon>
        <taxon>Spermatophyta</taxon>
        <taxon>Magnoliopsida</taxon>
        <taxon>eudicotyledons</taxon>
        <taxon>Gunneridae</taxon>
        <taxon>Pentapetalae</taxon>
        <taxon>rosids</taxon>
        <taxon>fabids</taxon>
        <taxon>Fabales</taxon>
        <taxon>Fabaceae</taxon>
        <taxon>Papilionoideae</taxon>
        <taxon>50 kb inversion clade</taxon>
        <taxon>dalbergioids sensu lato</taxon>
        <taxon>Dalbergieae</taxon>
        <taxon>Pterocarpus clade</taxon>
        <taxon>Arachis</taxon>
    </lineage>
</organism>
<name>A0A445CH30_ARAHY</name>
<evidence type="ECO:0000313" key="2">
    <source>
        <dbReference type="EMBL" id="RYR50235.1"/>
    </source>
</evidence>
<evidence type="ECO:0000313" key="3">
    <source>
        <dbReference type="Proteomes" id="UP000289738"/>
    </source>
</evidence>
<evidence type="ECO:0000256" key="1">
    <source>
        <dbReference type="SAM" id="MobiDB-lite"/>
    </source>
</evidence>
<sequence>MVGMSYDFDVALDDFESQVRLVYPRARDGLLDFLVQQKIKYRYVSLCPRCNVVFDAEAAAIFEKERMKKDLAHREEQAHQRQPIRRIEGQSSKVSQPNVVALLSHSQAIGIPESRCSLSVKFIVGTSRTSSKPISYQCGRARAYPRGRGRRNLNQNKKPQSEKGKGETPLTCPKRIPSLAKLEKGKAIAYSSGTDKGKEADLDEEYFKEGDDEMVGTILIIPTEYLGEYEGDLEEDYDIDAEEAFSFIRYEDEPGYFLRLTKNCEGCYLSSEGLTMKLHHPHLNVIPTGWDCPS</sequence>